<protein>
    <submittedName>
        <fullName evidence="2">Ataxin-7-like protein 1</fullName>
    </submittedName>
</protein>
<gene>
    <name evidence="2" type="primary">LOC106471005</name>
</gene>
<dbReference type="InterPro" id="IPR052237">
    <property type="entry name" value="Ataxin-7-like_regulator"/>
</dbReference>
<dbReference type="GeneID" id="106471005"/>
<evidence type="ECO:0000313" key="2">
    <source>
        <dbReference type="RefSeq" id="XP_022255346.1"/>
    </source>
</evidence>
<evidence type="ECO:0000313" key="1">
    <source>
        <dbReference type="Proteomes" id="UP000694941"/>
    </source>
</evidence>
<dbReference type="RefSeq" id="XP_022255346.1">
    <property type="nucleotide sequence ID" value="XM_022399638.1"/>
</dbReference>
<proteinExistence type="predicted"/>
<name>A0ABM1THJ0_LIMPO</name>
<dbReference type="Proteomes" id="UP000694941">
    <property type="component" value="Unplaced"/>
</dbReference>
<reference evidence="2" key="1">
    <citation type="submission" date="2025-08" db="UniProtKB">
        <authorList>
            <consortium name="RefSeq"/>
        </authorList>
    </citation>
    <scope>IDENTIFICATION</scope>
    <source>
        <tissue evidence="2">Muscle</tissue>
    </source>
</reference>
<accession>A0ABM1THJ0</accession>
<dbReference type="PANTHER" id="PTHR15117">
    <property type="entry name" value="ATAXIN 7 RELATED"/>
    <property type="match status" value="1"/>
</dbReference>
<organism evidence="1 2">
    <name type="scientific">Limulus polyphemus</name>
    <name type="common">Atlantic horseshoe crab</name>
    <dbReference type="NCBI Taxonomy" id="6850"/>
    <lineage>
        <taxon>Eukaryota</taxon>
        <taxon>Metazoa</taxon>
        <taxon>Ecdysozoa</taxon>
        <taxon>Arthropoda</taxon>
        <taxon>Chelicerata</taxon>
        <taxon>Merostomata</taxon>
        <taxon>Xiphosura</taxon>
        <taxon>Limulidae</taxon>
        <taxon>Limulus</taxon>
    </lineage>
</organism>
<dbReference type="PANTHER" id="PTHR15117:SF24">
    <property type="entry name" value="SCA7 DOMAIN-CONTAINING PROTEIN"/>
    <property type="match status" value="1"/>
</dbReference>
<keyword evidence="1" id="KW-1185">Reference proteome</keyword>
<sequence length="102" mass="11467">MAALYGNISKNEGQTWSSWAENIGYQSPESVDENDEDDEANDLKKKEGDALQLKKEDMRLFGFCPAWDDFFLVVCELCGLIVKPQALKSHLGCVLYSNVTDE</sequence>